<dbReference type="EMBL" id="FJ529693">
    <property type="protein sequence ID" value="ACM91095.1"/>
    <property type="molecule type" value="Genomic_DNA"/>
</dbReference>
<reference evidence="1" key="1">
    <citation type="journal article" date="2009" name="Biochem. Biophys. Res. Commun.">
        <title>Isolation and biochemical characterization of two lipases from a metagenomic library of China Holstein cow rumen.</title>
        <authorList>
            <person name="Liu K."/>
            <person name="Wang J."/>
            <person name="Bu D."/>
            <person name="Zhao S."/>
            <person name="McSweeney C."/>
            <person name="Yu P."/>
            <person name="Li D."/>
        </authorList>
    </citation>
    <scope>NUCLEOTIDE SEQUENCE</scope>
</reference>
<sequence>MLLFKIWPVSIGISLSFRYKFPCSLANCNEIHLRGTVAVCGSPHSPLTSPQTCYSLLCTHKCRYLGGKRSH</sequence>
<accession>C0K065</accession>
<name>C0K065_9BACT</name>
<protein>
    <submittedName>
        <fullName evidence="1">Uncharacterized protein</fullName>
    </submittedName>
</protein>
<proteinExistence type="predicted"/>
<evidence type="ECO:0000313" key="1">
    <source>
        <dbReference type="EMBL" id="ACM91095.1"/>
    </source>
</evidence>
<organism evidence="1">
    <name type="scientific">uncultured bacterium Rlip1</name>
    <dbReference type="NCBI Taxonomy" id="581114"/>
    <lineage>
        <taxon>Bacteria</taxon>
        <taxon>environmental samples</taxon>
    </lineage>
</organism>
<dbReference type="AlphaFoldDB" id="C0K065"/>